<proteinExistence type="predicted"/>
<keyword evidence="2" id="KW-1185">Reference proteome</keyword>
<name>A0A4E0R2H2_FASHE</name>
<dbReference type="EMBL" id="JXXN02003544">
    <property type="protein sequence ID" value="THD21425.1"/>
    <property type="molecule type" value="Genomic_DNA"/>
</dbReference>
<comment type="caution">
    <text evidence="1">The sequence shown here is derived from an EMBL/GenBank/DDBJ whole genome shotgun (WGS) entry which is preliminary data.</text>
</comment>
<dbReference type="AlphaFoldDB" id="A0A4E0R2H2"/>
<protein>
    <submittedName>
        <fullName evidence="1">Uncharacterized protein</fullName>
    </submittedName>
</protein>
<organism evidence="1 2">
    <name type="scientific">Fasciola hepatica</name>
    <name type="common">Liver fluke</name>
    <dbReference type="NCBI Taxonomy" id="6192"/>
    <lineage>
        <taxon>Eukaryota</taxon>
        <taxon>Metazoa</taxon>
        <taxon>Spiralia</taxon>
        <taxon>Lophotrochozoa</taxon>
        <taxon>Platyhelminthes</taxon>
        <taxon>Trematoda</taxon>
        <taxon>Digenea</taxon>
        <taxon>Plagiorchiida</taxon>
        <taxon>Echinostomata</taxon>
        <taxon>Echinostomatoidea</taxon>
        <taxon>Fasciolidae</taxon>
        <taxon>Fasciola</taxon>
    </lineage>
</organism>
<dbReference type="Proteomes" id="UP000230066">
    <property type="component" value="Unassembled WGS sequence"/>
</dbReference>
<sequence length="152" mass="17745">MEMRLIVRLSKCRLTECCGTLNWVHYVIRLIVAELLKSTKQVVLANSRHFWTPFMHFHNSKQRPVIVSTNVLNDTKFAEENDRRHEQLFWWSHIELPRVFRYKCKRTIVAALVSASLARGQCSNHVVGQVCADWRRHSEANVFLVSTAVVRA</sequence>
<evidence type="ECO:0000313" key="1">
    <source>
        <dbReference type="EMBL" id="THD21425.1"/>
    </source>
</evidence>
<evidence type="ECO:0000313" key="2">
    <source>
        <dbReference type="Proteomes" id="UP000230066"/>
    </source>
</evidence>
<accession>A0A4E0R2H2</accession>
<gene>
    <name evidence="1" type="ORF">D915_007853</name>
</gene>
<reference evidence="1" key="1">
    <citation type="submission" date="2019-03" db="EMBL/GenBank/DDBJ databases">
        <title>Improved annotation for the trematode Fasciola hepatica.</title>
        <authorList>
            <person name="Choi Y.-J."/>
            <person name="Martin J."/>
            <person name="Mitreva M."/>
        </authorList>
    </citation>
    <scope>NUCLEOTIDE SEQUENCE [LARGE SCALE GENOMIC DNA]</scope>
</reference>